<proteinExistence type="predicted"/>
<accession>A0A645JWL3</accession>
<gene>
    <name evidence="1" type="ORF">SDC9_211337</name>
</gene>
<dbReference type="EMBL" id="VSSQ01143195">
    <property type="protein sequence ID" value="MPN63573.1"/>
    <property type="molecule type" value="Genomic_DNA"/>
</dbReference>
<evidence type="ECO:0000313" key="1">
    <source>
        <dbReference type="EMBL" id="MPN63573.1"/>
    </source>
</evidence>
<sequence length="113" mass="12111">MSGVAEAAHARFRGQIEDGVQGRVQGIGLIVATEVRVEVERITDLNAVLQQVRSDGARVTAAHSHEDHAHIQKGGNDLYLFHQLHLVGASRGGIGIQPGLRGENLADLGHILR</sequence>
<protein>
    <submittedName>
        <fullName evidence="1">Uncharacterized protein</fullName>
    </submittedName>
</protein>
<organism evidence="1">
    <name type="scientific">bioreactor metagenome</name>
    <dbReference type="NCBI Taxonomy" id="1076179"/>
    <lineage>
        <taxon>unclassified sequences</taxon>
        <taxon>metagenomes</taxon>
        <taxon>ecological metagenomes</taxon>
    </lineage>
</organism>
<comment type="caution">
    <text evidence="1">The sequence shown here is derived from an EMBL/GenBank/DDBJ whole genome shotgun (WGS) entry which is preliminary data.</text>
</comment>
<reference evidence="1" key="1">
    <citation type="submission" date="2019-08" db="EMBL/GenBank/DDBJ databases">
        <authorList>
            <person name="Kucharzyk K."/>
            <person name="Murdoch R.W."/>
            <person name="Higgins S."/>
            <person name="Loffler F."/>
        </authorList>
    </citation>
    <scope>NUCLEOTIDE SEQUENCE</scope>
</reference>
<dbReference type="AlphaFoldDB" id="A0A645JWL3"/>
<name>A0A645JWL3_9ZZZZ</name>